<evidence type="ECO:0000313" key="4">
    <source>
        <dbReference type="Proteomes" id="UP000002019"/>
    </source>
</evidence>
<dbReference type="EMBL" id="CU466930">
    <property type="protein sequence ID" value="CAO80068.1"/>
    <property type="molecule type" value="Genomic_DNA"/>
</dbReference>
<keyword evidence="4" id="KW-1185">Reference proteome</keyword>
<organism evidence="3 4">
    <name type="scientific">Cloacimonas acidaminovorans (strain Evry)</name>
    <dbReference type="NCBI Taxonomy" id="459349"/>
    <lineage>
        <taxon>Bacteria</taxon>
        <taxon>Pseudomonadati</taxon>
        <taxon>Candidatus Cloacimonadota</taxon>
        <taxon>Candidatus Cloacimonadia</taxon>
        <taxon>Candidatus Cloacimonadales</taxon>
        <taxon>Candidatus Cloacimonadaceae</taxon>
        <taxon>Candidatus Cloacimonas</taxon>
    </lineage>
</organism>
<dbReference type="RefSeq" id="WP_015423929.1">
    <property type="nucleotide sequence ID" value="NC_020449.1"/>
</dbReference>
<dbReference type="Proteomes" id="UP000002019">
    <property type="component" value="Chromosome"/>
</dbReference>
<accession>B0VF16</accession>
<dbReference type="PANTHER" id="PTHR37464">
    <property type="entry name" value="BLL2463 PROTEIN"/>
    <property type="match status" value="1"/>
</dbReference>
<proteinExistence type="predicted"/>
<sequence>MFQLSFLNASLLFFAIATILPLLIWLLAKKKPQKIIFPTLRFIKLSKEQEKSRSKLKNILLLIIRMLIILLVVLAVSRPMLSSPKLKPSGKHPPTAIAILIDTSYSMDYAERGKSSLQYAKDALKKINSKANPDDRLIPVSSDENWNLLHSQIYASSLPETLIDQLKITFHPLSLEEMLALAETKLAESQMPNREIYLISDLRIPPAELKTNIPIALIPLPETSEYENLAVISANALPQLVEKHNQQLIQFTVANYGSTERQDVLLKAVVNDIKLAEKFISIPSQSTITETIPVELRSDGWQSGYIEVNDERQIMDNRCYFAFPFYSKPRVAVISQSSNLPPILATVLRVYNSSTPQVISPDALSLSDLDKFQLFIVYNCGPLTSRLLEIFTTLQNRKSGILFCLGNNLPADLKSYLNNTFGLEIKDRTQKSITIDNINAHHYISSLVSGKPLKNPILADYWQALNKSAGVLISAQNFPLAVINGKQSLWLWNISADNNPFFIDPAFPVLAFRTLDYIAGSEIPETNAKIGQILTFNRLKLPTGEIITSRRYLATEPGIYIFEPDAPRSYAMAINIDYSDSEARTNFPKGVKNLGEKWEDKLFFSRLGHDLWKILLAIAFALMIVEIIIVKTEEARAK</sequence>
<evidence type="ECO:0000259" key="2">
    <source>
        <dbReference type="Pfam" id="PF07584"/>
    </source>
</evidence>
<dbReference type="NCBIfam" id="TIGR02226">
    <property type="entry name" value="two_anch"/>
    <property type="match status" value="1"/>
</dbReference>
<dbReference type="InterPro" id="IPR024163">
    <property type="entry name" value="Aerotolerance_reg_N"/>
</dbReference>
<dbReference type="Pfam" id="PF07584">
    <property type="entry name" value="BatA"/>
    <property type="match status" value="1"/>
</dbReference>
<dbReference type="Gene3D" id="3.40.50.410">
    <property type="entry name" value="von Willebrand factor, type A domain"/>
    <property type="match status" value="1"/>
</dbReference>
<keyword evidence="1" id="KW-0472">Membrane</keyword>
<dbReference type="SUPFAM" id="SSF53300">
    <property type="entry name" value="vWA-like"/>
    <property type="match status" value="1"/>
</dbReference>
<dbReference type="HOGENOM" id="CLU_428788_0_0_0"/>
<dbReference type="InterPro" id="IPR011933">
    <property type="entry name" value="Double_TM_dom"/>
</dbReference>
<evidence type="ECO:0000313" key="3">
    <source>
        <dbReference type="EMBL" id="CAO80068.1"/>
    </source>
</evidence>
<dbReference type="STRING" id="459349.CLOAM0158"/>
<gene>
    <name evidence="3" type="ordered locus">CLOAM0158</name>
</gene>
<feature type="transmembrane region" description="Helical" evidence="1">
    <location>
        <begin position="6"/>
        <end position="28"/>
    </location>
</feature>
<name>B0VF16_CLOAI</name>
<reference evidence="3 4" key="1">
    <citation type="journal article" date="2008" name="J. Bacteriol.">
        <title>'Candidatus Cloacamonas acidaminovorans': genome sequence reconstruction provides a first glimpse of a new bacterial division.</title>
        <authorList>
            <person name="Pelletier E."/>
            <person name="Kreimeyer A."/>
            <person name="Bocs S."/>
            <person name="Rouy Z."/>
            <person name="Gyapay G."/>
            <person name="Chouari R."/>
            <person name="Riviere D."/>
            <person name="Ganesan A."/>
            <person name="Daegelen P."/>
            <person name="Sghir A."/>
            <person name="Cohen G.N."/>
            <person name="Medigue C."/>
            <person name="Weissenbach J."/>
            <person name="Le Paslier D."/>
        </authorList>
    </citation>
    <scope>NUCLEOTIDE SEQUENCE [LARGE SCALE GENOMIC DNA]</scope>
    <source>
        <strain evidence="4">Evry</strain>
    </source>
</reference>
<feature type="domain" description="Aerotolerance regulator N-terminal" evidence="2">
    <location>
        <begin position="4"/>
        <end position="79"/>
    </location>
</feature>
<dbReference type="KEGG" id="caci:CLOAM0158"/>
<dbReference type="PANTHER" id="PTHR37464:SF1">
    <property type="entry name" value="BLL2463 PROTEIN"/>
    <property type="match status" value="1"/>
</dbReference>
<dbReference type="eggNOG" id="COG2304">
    <property type="taxonomic scope" value="Bacteria"/>
</dbReference>
<feature type="transmembrane region" description="Helical" evidence="1">
    <location>
        <begin position="611"/>
        <end position="630"/>
    </location>
</feature>
<keyword evidence="1" id="KW-0812">Transmembrane</keyword>
<protein>
    <recommendedName>
        <fullName evidence="2">Aerotolerance regulator N-terminal domain-containing protein</fullName>
    </recommendedName>
</protein>
<feature type="transmembrane region" description="Helical" evidence="1">
    <location>
        <begin position="59"/>
        <end position="81"/>
    </location>
</feature>
<keyword evidence="1" id="KW-1133">Transmembrane helix</keyword>
<dbReference type="AlphaFoldDB" id="B0VF16"/>
<evidence type="ECO:0000256" key="1">
    <source>
        <dbReference type="SAM" id="Phobius"/>
    </source>
</evidence>
<dbReference type="OrthoDB" id="7052926at2"/>
<dbReference type="InterPro" id="IPR036465">
    <property type="entry name" value="vWFA_dom_sf"/>
</dbReference>